<evidence type="ECO:0008006" key="5">
    <source>
        <dbReference type="Google" id="ProtNLM"/>
    </source>
</evidence>
<keyword evidence="1" id="KW-0677">Repeat</keyword>
<dbReference type="PANTHER" id="PTHR23084:SF179">
    <property type="entry name" value="OS10G0565000 PROTEIN"/>
    <property type="match status" value="1"/>
</dbReference>
<proteinExistence type="predicted"/>
<evidence type="ECO:0000313" key="3">
    <source>
        <dbReference type="EMBL" id="CAD8065997.1"/>
    </source>
</evidence>
<name>A0A8S1LEG8_9CILI</name>
<accession>A0A8S1LEG8</accession>
<dbReference type="Proteomes" id="UP000692954">
    <property type="component" value="Unassembled WGS sequence"/>
</dbReference>
<feature type="compositionally biased region" description="Polar residues" evidence="2">
    <location>
        <begin position="1"/>
        <end position="12"/>
    </location>
</feature>
<protein>
    <recommendedName>
        <fullName evidence="5">MORN repeat protein</fullName>
    </recommendedName>
</protein>
<keyword evidence="4" id="KW-1185">Reference proteome</keyword>
<dbReference type="OrthoDB" id="311694at2759"/>
<evidence type="ECO:0000256" key="2">
    <source>
        <dbReference type="SAM" id="MobiDB-lite"/>
    </source>
</evidence>
<dbReference type="InterPro" id="IPR003409">
    <property type="entry name" value="MORN"/>
</dbReference>
<evidence type="ECO:0000313" key="4">
    <source>
        <dbReference type="Proteomes" id="UP000692954"/>
    </source>
</evidence>
<dbReference type="EMBL" id="CAJJDN010000021">
    <property type="protein sequence ID" value="CAD8065997.1"/>
    <property type="molecule type" value="Genomic_DNA"/>
</dbReference>
<dbReference type="Pfam" id="PF02493">
    <property type="entry name" value="MORN"/>
    <property type="match status" value="7"/>
</dbReference>
<gene>
    <name evidence="3" type="ORF">PSON_ATCC_30995.1.T0210076</name>
</gene>
<sequence length="394" mass="46059">MGNQESQDVQLQNKEKDYQVNPYMQSKTTKNSSDTKKNEQINNDPFQDEFKFKDEINSEVKIYSFLGKPKQVIDGKKNEGKEQNTQINSQQTQNSQNQTNNNQQNNGNIEGTIQIGIAPIIYIESVQTTQISIEEYYQPWLKQKLQRIGRYEPPEKFVDETSEFIMNYQIDDKQRYQGFFKKGKRHGYGINLTQTEQFEGNFQDGVRRGWGRSLTQNTQESGYWEIDKIQRNMEINTKDVYYCGECLNSMPHGKGILKRQGISTYTGYFVQGRMEGKGFYEDLVEKVKYDGEFKCDLFHGLGTYYFVSGKKYVGQFKNSKFNGQGEMFYPNNSYYKGQFVNGLFEGQGYFYDQVQQSIYDGQWKSGKKNGKGKYTYQGIEVIGFWQNDQLQEDH</sequence>
<reference evidence="3" key="1">
    <citation type="submission" date="2021-01" db="EMBL/GenBank/DDBJ databases">
        <authorList>
            <consortium name="Genoscope - CEA"/>
            <person name="William W."/>
        </authorList>
    </citation>
    <scope>NUCLEOTIDE SEQUENCE</scope>
</reference>
<feature type="region of interest" description="Disordered" evidence="2">
    <location>
        <begin position="74"/>
        <end position="107"/>
    </location>
</feature>
<organism evidence="3 4">
    <name type="scientific">Paramecium sonneborni</name>
    <dbReference type="NCBI Taxonomy" id="65129"/>
    <lineage>
        <taxon>Eukaryota</taxon>
        <taxon>Sar</taxon>
        <taxon>Alveolata</taxon>
        <taxon>Ciliophora</taxon>
        <taxon>Intramacronucleata</taxon>
        <taxon>Oligohymenophorea</taxon>
        <taxon>Peniculida</taxon>
        <taxon>Parameciidae</taxon>
        <taxon>Paramecium</taxon>
    </lineage>
</organism>
<feature type="region of interest" description="Disordered" evidence="2">
    <location>
        <begin position="1"/>
        <end position="49"/>
    </location>
</feature>
<feature type="compositionally biased region" description="Low complexity" evidence="2">
    <location>
        <begin position="83"/>
        <end position="107"/>
    </location>
</feature>
<evidence type="ECO:0000256" key="1">
    <source>
        <dbReference type="ARBA" id="ARBA00022737"/>
    </source>
</evidence>
<dbReference type="SMART" id="SM00698">
    <property type="entry name" value="MORN"/>
    <property type="match status" value="6"/>
</dbReference>
<dbReference type="AlphaFoldDB" id="A0A8S1LEG8"/>
<comment type="caution">
    <text evidence="3">The sequence shown here is derived from an EMBL/GenBank/DDBJ whole genome shotgun (WGS) entry which is preliminary data.</text>
</comment>
<dbReference type="PANTHER" id="PTHR23084">
    <property type="entry name" value="PHOSPHATIDYLINOSITOL-4-PHOSPHATE 5-KINASE RELATED"/>
    <property type="match status" value="1"/>
</dbReference>